<dbReference type="EMBL" id="CAJNIZ010018380">
    <property type="protein sequence ID" value="CAE7408961.1"/>
    <property type="molecule type" value="Genomic_DNA"/>
</dbReference>
<feature type="transmembrane region" description="Helical" evidence="1">
    <location>
        <begin position="67"/>
        <end position="87"/>
    </location>
</feature>
<keyword evidence="3" id="KW-1185">Reference proteome</keyword>
<evidence type="ECO:0000313" key="3">
    <source>
        <dbReference type="Proteomes" id="UP000649617"/>
    </source>
</evidence>
<dbReference type="AlphaFoldDB" id="A0A812QY00"/>
<evidence type="ECO:0000313" key="2">
    <source>
        <dbReference type="EMBL" id="CAE7408961.1"/>
    </source>
</evidence>
<feature type="transmembrane region" description="Helical" evidence="1">
    <location>
        <begin position="99"/>
        <end position="116"/>
    </location>
</feature>
<gene>
    <name evidence="2" type="primary">RMV1</name>
    <name evidence="2" type="ORF">SPIL2461_LOCUS10086</name>
</gene>
<dbReference type="OrthoDB" id="10428282at2759"/>
<accession>A0A812QY00</accession>
<reference evidence="2" key="1">
    <citation type="submission" date="2021-02" db="EMBL/GenBank/DDBJ databases">
        <authorList>
            <person name="Dougan E. K."/>
            <person name="Rhodes N."/>
            <person name="Thang M."/>
            <person name="Chan C."/>
        </authorList>
    </citation>
    <scope>NUCLEOTIDE SEQUENCE</scope>
</reference>
<sequence length="557" mass="63324">MQQHRLSFAVGASYGSAEGHAPAAPMTLAEERGTGWIFPLEPLWMLRYGTPSLYELVPRHLRVIQSLPHLVLLVGTATNVFLIVRVVEDYTHWRNRENAYLAVLAASGLFSLYCLWQLMREMAQYRYDLQQRSAQIQALKDDVARRFQLLANELEELLARSADTEIGLAERSLDAERRDLCRFLKNISPKLEKEQSPPFLKHFRHFLLIWLQMLAECAADPVRQPYSVIGEVEFNSCETACELATRVGDRLKAREVRFIRDRTEEGKKGVVSLKTAWKKMTVLQRKALKWTGLQRFVKTQPDEEEGKLPKAEVSCELPQRTEPTPTELWWFKFGFGAGCGFDSNDGSYPLRIRCMVFICIILSPEHLSYMLSLFAGVGLLVLNTFAISNPSHVVIASIAVTGCCVAFVLYDFLDIDTLQRLEEQILEMQAAAQQVEDRRRMLQVFFTRMQLLLSLWQMRTLPRLALMKQLGTALEDEQGAILPLLAEAASNLDALESTLLPLHMWQDDGKLSIEDKEEVFTLIQSLATEANAKDMLLKMPDGVAGQTERQRGRESSP</sequence>
<evidence type="ECO:0000256" key="1">
    <source>
        <dbReference type="SAM" id="Phobius"/>
    </source>
</evidence>
<feature type="transmembrane region" description="Helical" evidence="1">
    <location>
        <begin position="367"/>
        <end position="387"/>
    </location>
</feature>
<organism evidence="2 3">
    <name type="scientific">Symbiodinium pilosum</name>
    <name type="common">Dinoflagellate</name>
    <dbReference type="NCBI Taxonomy" id="2952"/>
    <lineage>
        <taxon>Eukaryota</taxon>
        <taxon>Sar</taxon>
        <taxon>Alveolata</taxon>
        <taxon>Dinophyceae</taxon>
        <taxon>Suessiales</taxon>
        <taxon>Symbiodiniaceae</taxon>
        <taxon>Symbiodinium</taxon>
    </lineage>
</organism>
<keyword evidence="1" id="KW-0812">Transmembrane</keyword>
<dbReference type="Proteomes" id="UP000649617">
    <property type="component" value="Unassembled WGS sequence"/>
</dbReference>
<name>A0A812QY00_SYMPI</name>
<protein>
    <submittedName>
        <fullName evidence="2">RMV1 protein</fullName>
    </submittedName>
</protein>
<feature type="transmembrane region" description="Helical" evidence="1">
    <location>
        <begin position="393"/>
        <end position="413"/>
    </location>
</feature>
<proteinExistence type="predicted"/>
<keyword evidence="1" id="KW-0472">Membrane</keyword>
<comment type="caution">
    <text evidence="2">The sequence shown here is derived from an EMBL/GenBank/DDBJ whole genome shotgun (WGS) entry which is preliminary data.</text>
</comment>
<keyword evidence="1" id="KW-1133">Transmembrane helix</keyword>